<dbReference type="GO" id="GO:0006308">
    <property type="term" value="P:DNA catabolic process"/>
    <property type="evidence" value="ECO:0007669"/>
    <property type="project" value="UniProtKB-UniRule"/>
</dbReference>
<dbReference type="GO" id="GO:0008855">
    <property type="term" value="F:exodeoxyribonuclease VII activity"/>
    <property type="evidence" value="ECO:0007669"/>
    <property type="project" value="UniProtKB-UniRule"/>
</dbReference>
<dbReference type="GO" id="GO:0009318">
    <property type="term" value="C:exodeoxyribonuclease VII complex"/>
    <property type="evidence" value="ECO:0007669"/>
    <property type="project" value="UniProtKB-UniRule"/>
</dbReference>
<name>A0A1D9MMH2_9ACTO</name>
<dbReference type="Proteomes" id="UP000176288">
    <property type="component" value="Chromosome"/>
</dbReference>
<dbReference type="OrthoDB" id="5244334at2"/>
<dbReference type="Pfam" id="PF02609">
    <property type="entry name" value="Exonuc_VII_S"/>
    <property type="match status" value="1"/>
</dbReference>
<dbReference type="Gene3D" id="1.10.287.1040">
    <property type="entry name" value="Exonuclease VII, small subunit"/>
    <property type="match status" value="1"/>
</dbReference>
<reference evidence="8 9" key="1">
    <citation type="submission" date="2016-10" db="EMBL/GenBank/DDBJ databases">
        <title>Actinomyces aegypiusis sp. nov., isolated from the Aegypius monachus in Qinghai Tibet Plateau China.</title>
        <authorList>
            <person name="Wang Y."/>
        </authorList>
    </citation>
    <scope>NUCLEOTIDE SEQUENCE [LARGE SCALE GENOMIC DNA]</scope>
    <source>
        <strain evidence="8 9">VUL4_3</strain>
    </source>
</reference>
<evidence type="ECO:0000256" key="4">
    <source>
        <dbReference type="ARBA" id="ARBA00022801"/>
    </source>
</evidence>
<comment type="subcellular location">
    <subcellularLocation>
        <location evidence="6">Cytoplasm</location>
    </subcellularLocation>
</comment>
<dbReference type="GO" id="GO:0005829">
    <property type="term" value="C:cytosol"/>
    <property type="evidence" value="ECO:0007669"/>
    <property type="project" value="TreeGrafter"/>
</dbReference>
<comment type="similarity">
    <text evidence="1 6">Belongs to the XseB family.</text>
</comment>
<dbReference type="PANTHER" id="PTHR34137:SF1">
    <property type="entry name" value="EXODEOXYRIBONUCLEASE 7 SMALL SUBUNIT"/>
    <property type="match status" value="1"/>
</dbReference>
<gene>
    <name evidence="6" type="primary">xseB</name>
    <name evidence="8" type="ORF">BK816_06295</name>
</gene>
<evidence type="ECO:0000256" key="6">
    <source>
        <dbReference type="HAMAP-Rule" id="MF_00337"/>
    </source>
</evidence>
<dbReference type="KEGG" id="avu:BK816_06295"/>
<comment type="function">
    <text evidence="6">Bidirectionally degrades single-stranded DNA into large acid-insoluble oligonucleotides, which are then degraded further into small acid-soluble oligonucleotides.</text>
</comment>
<dbReference type="SUPFAM" id="SSF116842">
    <property type="entry name" value="XseB-like"/>
    <property type="match status" value="1"/>
</dbReference>
<evidence type="ECO:0000313" key="8">
    <source>
        <dbReference type="EMBL" id="AOZ73506.1"/>
    </source>
</evidence>
<comment type="subunit">
    <text evidence="6">Heterooligomer composed of large and small subunits.</text>
</comment>
<dbReference type="PANTHER" id="PTHR34137">
    <property type="entry name" value="EXODEOXYRIBONUCLEASE 7 SMALL SUBUNIT"/>
    <property type="match status" value="1"/>
</dbReference>
<keyword evidence="4 6" id="KW-0378">Hydrolase</keyword>
<protein>
    <recommendedName>
        <fullName evidence="6">Exodeoxyribonuclease 7 small subunit</fullName>
        <ecNumber evidence="6">3.1.11.6</ecNumber>
    </recommendedName>
    <alternativeName>
        <fullName evidence="6">Exodeoxyribonuclease VII small subunit</fullName>
        <shortName evidence="6">Exonuclease VII small subunit</shortName>
    </alternativeName>
</protein>
<feature type="compositionally biased region" description="Polar residues" evidence="7">
    <location>
        <begin position="9"/>
        <end position="23"/>
    </location>
</feature>
<feature type="region of interest" description="Disordered" evidence="7">
    <location>
        <begin position="1"/>
        <end position="23"/>
    </location>
</feature>
<keyword evidence="5 6" id="KW-0269">Exonuclease</keyword>
<dbReference type="NCBIfam" id="TIGR01280">
    <property type="entry name" value="xseB"/>
    <property type="match status" value="1"/>
</dbReference>
<keyword evidence="3 6" id="KW-0540">Nuclease</keyword>
<sequence>MNPAAANGQVPNQNQPVDPSQLSYEQARAELIEVVRGLDSRDIPLESALAMWERGQALAARCQQVLDAARVKVENAGQQ</sequence>
<proteinExistence type="inferred from homology"/>
<dbReference type="HAMAP" id="MF_00337">
    <property type="entry name" value="Exonuc_7_S"/>
    <property type="match status" value="1"/>
</dbReference>
<evidence type="ECO:0000256" key="3">
    <source>
        <dbReference type="ARBA" id="ARBA00022722"/>
    </source>
</evidence>
<dbReference type="EMBL" id="CP017812">
    <property type="protein sequence ID" value="AOZ73506.1"/>
    <property type="molecule type" value="Genomic_DNA"/>
</dbReference>
<dbReference type="NCBIfam" id="NF002139">
    <property type="entry name" value="PRK00977.1-3"/>
    <property type="match status" value="1"/>
</dbReference>
<dbReference type="InterPro" id="IPR037004">
    <property type="entry name" value="Exonuc_VII_ssu_sf"/>
</dbReference>
<evidence type="ECO:0000256" key="1">
    <source>
        <dbReference type="ARBA" id="ARBA00009998"/>
    </source>
</evidence>
<evidence type="ECO:0000256" key="2">
    <source>
        <dbReference type="ARBA" id="ARBA00022490"/>
    </source>
</evidence>
<keyword evidence="9" id="KW-1185">Reference proteome</keyword>
<comment type="catalytic activity">
    <reaction evidence="6">
        <text>Exonucleolytic cleavage in either 5'- to 3'- or 3'- to 5'-direction to yield nucleoside 5'-phosphates.</text>
        <dbReference type="EC" id="3.1.11.6"/>
    </reaction>
</comment>
<evidence type="ECO:0000256" key="5">
    <source>
        <dbReference type="ARBA" id="ARBA00022839"/>
    </source>
</evidence>
<evidence type="ECO:0000256" key="7">
    <source>
        <dbReference type="SAM" id="MobiDB-lite"/>
    </source>
</evidence>
<dbReference type="InterPro" id="IPR003761">
    <property type="entry name" value="Exonuc_VII_S"/>
</dbReference>
<dbReference type="AlphaFoldDB" id="A0A1D9MMH2"/>
<evidence type="ECO:0000313" key="9">
    <source>
        <dbReference type="Proteomes" id="UP000176288"/>
    </source>
</evidence>
<accession>A0A1D9MMH2</accession>
<dbReference type="EC" id="3.1.11.6" evidence="6"/>
<keyword evidence="2 6" id="KW-0963">Cytoplasm</keyword>
<dbReference type="STRING" id="1912795.BK816_06295"/>
<organism evidence="8 9">
    <name type="scientific">Boudabousia tangfeifanii</name>
    <dbReference type="NCBI Taxonomy" id="1912795"/>
    <lineage>
        <taxon>Bacteria</taxon>
        <taxon>Bacillati</taxon>
        <taxon>Actinomycetota</taxon>
        <taxon>Actinomycetes</taxon>
        <taxon>Actinomycetales</taxon>
        <taxon>Actinomycetaceae</taxon>
        <taxon>Boudabousia</taxon>
    </lineage>
</organism>